<organism evidence="1">
    <name type="scientific">freshwater metagenome</name>
    <dbReference type="NCBI Taxonomy" id="449393"/>
    <lineage>
        <taxon>unclassified sequences</taxon>
        <taxon>metagenomes</taxon>
        <taxon>ecological metagenomes</taxon>
    </lineage>
</organism>
<evidence type="ECO:0000313" key="1">
    <source>
        <dbReference type="EMBL" id="CAB4575869.1"/>
    </source>
</evidence>
<proteinExistence type="predicted"/>
<sequence>MVRSSANSAVRSWNSATPSNLLSGQVIAGKTSEVAITKFTTNFAPSWTARYSGTGSSIVASSGTNSYLAFTTRSAIPGINLWKPTTPSLIVLTFDGKGAVKAAHAFPGLVTPINLQFSRERGVIGLASSSDGTISIFTLVSR</sequence>
<name>A0A6J6EKE2_9ZZZZ</name>
<dbReference type="AlphaFoldDB" id="A0A6J6EKE2"/>
<accession>A0A6J6EKE2</accession>
<protein>
    <submittedName>
        <fullName evidence="1">Unannotated protein</fullName>
    </submittedName>
</protein>
<dbReference type="EMBL" id="CAEZTL010000115">
    <property type="protein sequence ID" value="CAB4575869.1"/>
    <property type="molecule type" value="Genomic_DNA"/>
</dbReference>
<gene>
    <name evidence="1" type="ORF">UFOPK1683_00940</name>
</gene>
<reference evidence="1" key="1">
    <citation type="submission" date="2020-05" db="EMBL/GenBank/DDBJ databases">
        <authorList>
            <person name="Chiriac C."/>
            <person name="Salcher M."/>
            <person name="Ghai R."/>
            <person name="Kavagutti S V."/>
        </authorList>
    </citation>
    <scope>NUCLEOTIDE SEQUENCE</scope>
</reference>